<dbReference type="PRINTS" id="PR00116">
    <property type="entry name" value="ARGINASE"/>
</dbReference>
<name>A0A428YSV7_KIBAR</name>
<dbReference type="Proteomes" id="UP000287547">
    <property type="component" value="Unassembled WGS sequence"/>
</dbReference>
<evidence type="ECO:0000256" key="3">
    <source>
        <dbReference type="ARBA" id="ARBA00023211"/>
    </source>
</evidence>
<evidence type="ECO:0008006" key="7">
    <source>
        <dbReference type="Google" id="ProtNLM"/>
    </source>
</evidence>
<comment type="caution">
    <text evidence="5">The sequence shown here is derived from an EMBL/GenBank/DDBJ whole genome shotgun (WGS) entry which is preliminary data.</text>
</comment>
<dbReference type="EMBL" id="QHKI01000060">
    <property type="protein sequence ID" value="RSM72348.1"/>
    <property type="molecule type" value="Genomic_DNA"/>
</dbReference>
<dbReference type="PANTHER" id="PTHR43782:SF3">
    <property type="entry name" value="ARGINASE"/>
    <property type="match status" value="1"/>
</dbReference>
<gene>
    <name evidence="5" type="ORF">DMH04_42690</name>
</gene>
<comment type="similarity">
    <text evidence="4">Belongs to the arginase family.</text>
</comment>
<keyword evidence="1" id="KW-0479">Metal-binding</keyword>
<dbReference type="OrthoDB" id="7331788at2"/>
<sequence length="283" mass="29864">MGYPAIVRLRVIASPYHDGLAEFDRGRGPARLLQAVSPQLAAESVVTVPAVDTSLPEAARVFELARQLSHCVRAALAEGVFPLVLAGDCNSSLGTAAGCGTDGLGVIWLDAHPDFDTPDQSHSGSLDAMGLAVLTGRGWSSLRERVIGLEPVDDTSVLHISARDYEPGQRAELLRSGIHVLEGNTFTDAELGAELDHLANRVRRMYLHIDLDCLDPSEGIANQYSADGGLSCARLLDIIEDVFGRFDVSAAAVTAYNPSSDVDGRMASTASRVLAAIAACVNG</sequence>
<dbReference type="PROSITE" id="PS51409">
    <property type="entry name" value="ARGINASE_2"/>
    <property type="match status" value="1"/>
</dbReference>
<protein>
    <recommendedName>
        <fullName evidence="7">Arginase</fullName>
    </recommendedName>
</protein>
<proteinExistence type="inferred from homology"/>
<dbReference type="GO" id="GO:0005829">
    <property type="term" value="C:cytosol"/>
    <property type="evidence" value="ECO:0007669"/>
    <property type="project" value="TreeGrafter"/>
</dbReference>
<dbReference type="Pfam" id="PF00491">
    <property type="entry name" value="Arginase"/>
    <property type="match status" value="1"/>
</dbReference>
<evidence type="ECO:0000256" key="4">
    <source>
        <dbReference type="PROSITE-ProRule" id="PRU00742"/>
    </source>
</evidence>
<evidence type="ECO:0000256" key="2">
    <source>
        <dbReference type="ARBA" id="ARBA00022801"/>
    </source>
</evidence>
<dbReference type="CDD" id="cd09999">
    <property type="entry name" value="Arginase-like_1"/>
    <property type="match status" value="1"/>
</dbReference>
<accession>A0A428YSV7</accession>
<dbReference type="SUPFAM" id="SSF52768">
    <property type="entry name" value="Arginase/deacetylase"/>
    <property type="match status" value="1"/>
</dbReference>
<evidence type="ECO:0000313" key="5">
    <source>
        <dbReference type="EMBL" id="RSM72348.1"/>
    </source>
</evidence>
<dbReference type="AlphaFoldDB" id="A0A428YSV7"/>
<reference evidence="5 6" key="1">
    <citation type="submission" date="2018-05" db="EMBL/GenBank/DDBJ databases">
        <title>Evolution of GPA BGCs.</title>
        <authorList>
            <person name="Waglechner N."/>
            <person name="Wright G.D."/>
        </authorList>
    </citation>
    <scope>NUCLEOTIDE SEQUENCE [LARGE SCALE GENOMIC DNA]</scope>
    <source>
        <strain evidence="5 6">A82846</strain>
    </source>
</reference>
<organism evidence="5 6">
    <name type="scientific">Kibdelosporangium aridum</name>
    <dbReference type="NCBI Taxonomy" id="2030"/>
    <lineage>
        <taxon>Bacteria</taxon>
        <taxon>Bacillati</taxon>
        <taxon>Actinomycetota</taxon>
        <taxon>Actinomycetes</taxon>
        <taxon>Pseudonocardiales</taxon>
        <taxon>Pseudonocardiaceae</taxon>
        <taxon>Kibdelosporangium</taxon>
    </lineage>
</organism>
<dbReference type="GO" id="GO:0004053">
    <property type="term" value="F:arginase activity"/>
    <property type="evidence" value="ECO:0007669"/>
    <property type="project" value="TreeGrafter"/>
</dbReference>
<evidence type="ECO:0000313" key="6">
    <source>
        <dbReference type="Proteomes" id="UP000287547"/>
    </source>
</evidence>
<keyword evidence="3" id="KW-0464">Manganese</keyword>
<dbReference type="PANTHER" id="PTHR43782">
    <property type="entry name" value="ARGINASE"/>
    <property type="match status" value="1"/>
</dbReference>
<keyword evidence="2" id="KW-0378">Hydrolase</keyword>
<dbReference type="InterPro" id="IPR006035">
    <property type="entry name" value="Ureohydrolase"/>
</dbReference>
<dbReference type="InterPro" id="IPR023696">
    <property type="entry name" value="Ureohydrolase_dom_sf"/>
</dbReference>
<dbReference type="Gene3D" id="3.40.800.10">
    <property type="entry name" value="Ureohydrolase domain"/>
    <property type="match status" value="1"/>
</dbReference>
<evidence type="ECO:0000256" key="1">
    <source>
        <dbReference type="ARBA" id="ARBA00022723"/>
    </source>
</evidence>
<dbReference type="GO" id="GO:0030145">
    <property type="term" value="F:manganese ion binding"/>
    <property type="evidence" value="ECO:0007669"/>
    <property type="project" value="TreeGrafter"/>
</dbReference>